<evidence type="ECO:0000313" key="2">
    <source>
        <dbReference type="Proteomes" id="UP000654075"/>
    </source>
</evidence>
<gene>
    <name evidence="1" type="ORF">PGLA1383_LOCUS24145</name>
</gene>
<keyword evidence="2" id="KW-1185">Reference proteome</keyword>
<dbReference type="AlphaFoldDB" id="A0A813EY23"/>
<accession>A0A813EY23</accession>
<proteinExistence type="predicted"/>
<sequence length="131" mass="14751">MFTHHHPLCGISSRLWLENKGRSLSPGGHKWQKLQSTPLWQPLFVVNHAHGLHSSLLWRVGSRWTLLSSRLQLPPRMDLFGDNLRLDLFGDGGQLRGRPGGQKPCTRRGKWQRSGLLSGPCLKCLWAAALS</sequence>
<protein>
    <submittedName>
        <fullName evidence="1">Uncharacterized protein</fullName>
    </submittedName>
</protein>
<organism evidence="1 2">
    <name type="scientific">Polarella glacialis</name>
    <name type="common">Dinoflagellate</name>
    <dbReference type="NCBI Taxonomy" id="89957"/>
    <lineage>
        <taxon>Eukaryota</taxon>
        <taxon>Sar</taxon>
        <taxon>Alveolata</taxon>
        <taxon>Dinophyceae</taxon>
        <taxon>Suessiales</taxon>
        <taxon>Suessiaceae</taxon>
        <taxon>Polarella</taxon>
    </lineage>
</organism>
<feature type="non-terminal residue" evidence="1">
    <location>
        <position position="131"/>
    </location>
</feature>
<dbReference type="Proteomes" id="UP000654075">
    <property type="component" value="Unassembled WGS sequence"/>
</dbReference>
<dbReference type="EMBL" id="CAJNNV010018733">
    <property type="protein sequence ID" value="CAE8606156.1"/>
    <property type="molecule type" value="Genomic_DNA"/>
</dbReference>
<comment type="caution">
    <text evidence="1">The sequence shown here is derived from an EMBL/GenBank/DDBJ whole genome shotgun (WGS) entry which is preliminary data.</text>
</comment>
<name>A0A813EY23_POLGL</name>
<evidence type="ECO:0000313" key="1">
    <source>
        <dbReference type="EMBL" id="CAE8606156.1"/>
    </source>
</evidence>
<reference evidence="1" key="1">
    <citation type="submission" date="2021-02" db="EMBL/GenBank/DDBJ databases">
        <authorList>
            <person name="Dougan E. K."/>
            <person name="Rhodes N."/>
            <person name="Thang M."/>
            <person name="Chan C."/>
        </authorList>
    </citation>
    <scope>NUCLEOTIDE SEQUENCE</scope>
</reference>